<organism evidence="1 2">
    <name type="scientific">Lepeophtheirus salmonis</name>
    <name type="common">Salmon louse</name>
    <name type="synonym">Caligus salmonis</name>
    <dbReference type="NCBI Taxonomy" id="72036"/>
    <lineage>
        <taxon>Eukaryota</taxon>
        <taxon>Metazoa</taxon>
        <taxon>Ecdysozoa</taxon>
        <taxon>Arthropoda</taxon>
        <taxon>Crustacea</taxon>
        <taxon>Multicrustacea</taxon>
        <taxon>Hexanauplia</taxon>
        <taxon>Copepoda</taxon>
        <taxon>Siphonostomatoida</taxon>
        <taxon>Caligidae</taxon>
        <taxon>Lepeophtheirus</taxon>
    </lineage>
</organism>
<dbReference type="Proteomes" id="UP000675881">
    <property type="component" value="Chromosome 14"/>
</dbReference>
<gene>
    <name evidence="1" type="ORF">LSAA_4981</name>
</gene>
<reference evidence="1" key="1">
    <citation type="submission" date="2021-02" db="EMBL/GenBank/DDBJ databases">
        <authorList>
            <person name="Bekaert M."/>
        </authorList>
    </citation>
    <scope>NUCLEOTIDE SEQUENCE</scope>
    <source>
        <strain evidence="1">IoA-00</strain>
    </source>
</reference>
<proteinExistence type="predicted"/>
<sequence>MIASFRLEITKSSLSNESWVCDLLWNFLHTSLIFSVEYHITASDVPKSKCYLIPWIDFKLTRGECIALAGWITCSYWQSQTKLLSGNSHCLAPIELQHQYFGQYERTSKYMPCCVRYLNIVSLKASFQDYWAAMTEERIINSRRVFKEKK</sequence>
<evidence type="ECO:0000313" key="2">
    <source>
        <dbReference type="Proteomes" id="UP000675881"/>
    </source>
</evidence>
<evidence type="ECO:0000313" key="1">
    <source>
        <dbReference type="EMBL" id="CAF2835389.1"/>
    </source>
</evidence>
<accession>A0A7R8H326</accession>
<keyword evidence="2" id="KW-1185">Reference proteome</keyword>
<dbReference type="AlphaFoldDB" id="A0A7R8H326"/>
<dbReference type="EMBL" id="HG994593">
    <property type="protein sequence ID" value="CAF2835389.1"/>
    <property type="molecule type" value="Genomic_DNA"/>
</dbReference>
<protein>
    <submittedName>
        <fullName evidence="1">(salmon louse) hypothetical protein</fullName>
    </submittedName>
</protein>
<name>A0A7R8H326_LEPSM</name>